<name>A0A9R0JLI9_SPIOL</name>
<dbReference type="PANTHER" id="PTHR37203">
    <property type="match status" value="1"/>
</dbReference>
<evidence type="ECO:0000313" key="3">
    <source>
        <dbReference type="RefSeq" id="XP_021838725.1"/>
    </source>
</evidence>
<reference evidence="2" key="1">
    <citation type="journal article" date="2021" name="Nat. Commun.">
        <title>Genomic analyses provide insights into spinach domestication and the genetic basis of agronomic traits.</title>
        <authorList>
            <person name="Cai X."/>
            <person name="Sun X."/>
            <person name="Xu C."/>
            <person name="Sun H."/>
            <person name="Wang X."/>
            <person name="Ge C."/>
            <person name="Zhang Z."/>
            <person name="Wang Q."/>
            <person name="Fei Z."/>
            <person name="Jiao C."/>
            <person name="Wang Q."/>
        </authorList>
    </citation>
    <scope>NUCLEOTIDE SEQUENCE [LARGE SCALE GENOMIC DNA]</scope>
    <source>
        <strain evidence="2">cv. Varoflay</strain>
    </source>
</reference>
<evidence type="ECO:0000313" key="2">
    <source>
        <dbReference type="Proteomes" id="UP000813463"/>
    </source>
</evidence>
<protein>
    <submittedName>
        <fullName evidence="3">Uncharacterized protein isoform X3</fullName>
    </submittedName>
</protein>
<reference evidence="3" key="2">
    <citation type="submission" date="2025-08" db="UniProtKB">
        <authorList>
            <consortium name="RefSeq"/>
        </authorList>
    </citation>
    <scope>IDENTIFICATION</scope>
    <source>
        <tissue evidence="3">Leaf</tissue>
    </source>
</reference>
<evidence type="ECO:0000256" key="1">
    <source>
        <dbReference type="SAM" id="MobiDB-lite"/>
    </source>
</evidence>
<dbReference type="PANTHER" id="PTHR37203:SF3">
    <property type="entry name" value="SLR0975 PROTEIN"/>
    <property type="match status" value="1"/>
</dbReference>
<organism evidence="2 3">
    <name type="scientific">Spinacia oleracea</name>
    <name type="common">Spinach</name>
    <dbReference type="NCBI Taxonomy" id="3562"/>
    <lineage>
        <taxon>Eukaryota</taxon>
        <taxon>Viridiplantae</taxon>
        <taxon>Streptophyta</taxon>
        <taxon>Embryophyta</taxon>
        <taxon>Tracheophyta</taxon>
        <taxon>Spermatophyta</taxon>
        <taxon>Magnoliopsida</taxon>
        <taxon>eudicotyledons</taxon>
        <taxon>Gunneridae</taxon>
        <taxon>Pentapetalae</taxon>
        <taxon>Caryophyllales</taxon>
        <taxon>Chenopodiaceae</taxon>
        <taxon>Chenopodioideae</taxon>
        <taxon>Anserineae</taxon>
        <taxon>Spinacia</taxon>
    </lineage>
</organism>
<dbReference type="Proteomes" id="UP000813463">
    <property type="component" value="Chromosome 2"/>
</dbReference>
<proteinExistence type="predicted"/>
<feature type="region of interest" description="Disordered" evidence="1">
    <location>
        <begin position="57"/>
        <end position="93"/>
    </location>
</feature>
<dbReference type="AlphaFoldDB" id="A0A9R0JLI9"/>
<sequence>MAAAIAPPFIQDYHHSFYRRHFLSPAAASSFFPTTAITTSLRRLHVFKAHNSLQINHDSNQQQSRYSPPSTLVPSTSHSRDSNNLPSIPRNSTDAGGCELRAVLELATNSELFEIEKILFGPSYLSPLLKSVSSGVELDRFMIEEDFEERDHFIEVLESRFLYLAADARSTLRDRDTAAAIKVGTAELCSVLLKGGQLISMLKISELVTTRLSGKLLFEAAKHKLDGEFVKKGLIGSASQYFGFRSLGAFVGPLVWGTLLADIVIQMLGTDYIRILQAIYAFAQIRILRRHGLYLDKLRAGF</sequence>
<dbReference type="GeneID" id="110778480"/>
<keyword evidence="2" id="KW-1185">Reference proteome</keyword>
<accession>A0A9R0JLI9</accession>
<gene>
    <name evidence="3" type="primary">LOC110778480</name>
</gene>
<dbReference type="RefSeq" id="XP_021838725.1">
    <property type="nucleotide sequence ID" value="XM_021983033.2"/>
</dbReference>